<evidence type="ECO:0000313" key="4">
    <source>
        <dbReference type="Proteomes" id="UP000638313"/>
    </source>
</evidence>
<dbReference type="Proteomes" id="UP000638313">
    <property type="component" value="Unassembled WGS sequence"/>
</dbReference>
<comment type="caution">
    <text evidence="3">The sequence shown here is derived from an EMBL/GenBank/DDBJ whole genome shotgun (WGS) entry which is preliminary data.</text>
</comment>
<dbReference type="AlphaFoldDB" id="A0A919B5V0"/>
<sequence>MTRWQKSSRPGADAANRLEVAATGPSAALRESDDPTVVITTRPAALRALTRHLQAARFARTATRFARAAAG</sequence>
<dbReference type="Pfam" id="PF04149">
    <property type="entry name" value="DUF397"/>
    <property type="match status" value="1"/>
</dbReference>
<feature type="region of interest" description="Disordered" evidence="1">
    <location>
        <begin position="1"/>
        <end position="33"/>
    </location>
</feature>
<evidence type="ECO:0000313" key="3">
    <source>
        <dbReference type="EMBL" id="GHF56686.1"/>
    </source>
</evidence>
<reference evidence="3" key="1">
    <citation type="journal article" date="2014" name="Int. J. Syst. Evol. Microbiol.">
        <title>Complete genome sequence of Corynebacterium casei LMG S-19264T (=DSM 44701T), isolated from a smear-ripened cheese.</title>
        <authorList>
            <consortium name="US DOE Joint Genome Institute (JGI-PGF)"/>
            <person name="Walter F."/>
            <person name="Albersmeier A."/>
            <person name="Kalinowski J."/>
            <person name="Ruckert C."/>
        </authorList>
    </citation>
    <scope>NUCLEOTIDE SEQUENCE</scope>
    <source>
        <strain evidence="3">JCM 4059</strain>
    </source>
</reference>
<proteinExistence type="predicted"/>
<name>A0A919B5V0_9ACTN</name>
<gene>
    <name evidence="3" type="ORF">GCM10010218_42540</name>
</gene>
<dbReference type="RefSeq" id="WP_190131256.1">
    <property type="nucleotide sequence ID" value="NZ_BNBD01000009.1"/>
</dbReference>
<dbReference type="InterPro" id="IPR007278">
    <property type="entry name" value="DUF397"/>
</dbReference>
<reference evidence="3" key="2">
    <citation type="submission" date="2020-09" db="EMBL/GenBank/DDBJ databases">
        <authorList>
            <person name="Sun Q."/>
            <person name="Ohkuma M."/>
        </authorList>
    </citation>
    <scope>NUCLEOTIDE SEQUENCE</scope>
    <source>
        <strain evidence="3">JCM 4059</strain>
    </source>
</reference>
<protein>
    <recommendedName>
        <fullName evidence="2">DUF397 domain-containing protein</fullName>
    </recommendedName>
</protein>
<keyword evidence="4" id="KW-1185">Reference proteome</keyword>
<accession>A0A919B5V0</accession>
<evidence type="ECO:0000256" key="1">
    <source>
        <dbReference type="SAM" id="MobiDB-lite"/>
    </source>
</evidence>
<feature type="domain" description="DUF397" evidence="2">
    <location>
        <begin position="3"/>
        <end position="53"/>
    </location>
</feature>
<dbReference type="EMBL" id="BNBD01000009">
    <property type="protein sequence ID" value="GHF56686.1"/>
    <property type="molecule type" value="Genomic_DNA"/>
</dbReference>
<evidence type="ECO:0000259" key="2">
    <source>
        <dbReference type="Pfam" id="PF04149"/>
    </source>
</evidence>
<organism evidence="3 4">
    <name type="scientific">Streptomyces mashuensis</name>
    <dbReference type="NCBI Taxonomy" id="33904"/>
    <lineage>
        <taxon>Bacteria</taxon>
        <taxon>Bacillati</taxon>
        <taxon>Actinomycetota</taxon>
        <taxon>Actinomycetes</taxon>
        <taxon>Kitasatosporales</taxon>
        <taxon>Streptomycetaceae</taxon>
        <taxon>Streptomyces</taxon>
    </lineage>
</organism>